<dbReference type="Pfam" id="PF05699">
    <property type="entry name" value="Dimer_Tnp_hAT"/>
    <property type="match status" value="1"/>
</dbReference>
<dbReference type="AlphaFoldDB" id="A0A8C5HK32"/>
<dbReference type="SUPFAM" id="SSF53098">
    <property type="entry name" value="Ribonuclease H-like"/>
    <property type="match status" value="1"/>
</dbReference>
<dbReference type="Ensembl" id="ENSGWIT00000050768.1">
    <property type="protein sequence ID" value="ENSGWIP00000046917.1"/>
    <property type="gene ID" value="ENSGWIG00000023132.1"/>
</dbReference>
<keyword evidence="3" id="KW-1185">Reference proteome</keyword>
<reference evidence="2" key="3">
    <citation type="submission" date="2025-09" db="UniProtKB">
        <authorList>
            <consortium name="Ensembl"/>
        </authorList>
    </citation>
    <scope>IDENTIFICATION</scope>
</reference>
<name>A0A8C5HK32_GOUWI</name>
<feature type="domain" description="HAT C-terminal dimerisation" evidence="1">
    <location>
        <begin position="316"/>
        <end position="377"/>
    </location>
</feature>
<dbReference type="InterPro" id="IPR008906">
    <property type="entry name" value="HATC_C_dom"/>
</dbReference>
<evidence type="ECO:0000313" key="3">
    <source>
        <dbReference type="Proteomes" id="UP000694680"/>
    </source>
</evidence>
<dbReference type="PANTHER" id="PTHR45913:SF19">
    <property type="entry name" value="LOW QUALITY PROTEIN: ZINC FINGER BED DOMAIN-CONTAINING PROTEIN 5-LIKE"/>
    <property type="match status" value="1"/>
</dbReference>
<protein>
    <recommendedName>
        <fullName evidence="1">HAT C-terminal dimerisation domain-containing protein</fullName>
    </recommendedName>
</protein>
<accession>A0A8C5HK32</accession>
<dbReference type="GO" id="GO:0046983">
    <property type="term" value="F:protein dimerization activity"/>
    <property type="evidence" value="ECO:0007669"/>
    <property type="project" value="InterPro"/>
</dbReference>
<reference evidence="2" key="2">
    <citation type="submission" date="2025-08" db="UniProtKB">
        <authorList>
            <consortium name="Ensembl"/>
        </authorList>
    </citation>
    <scope>IDENTIFICATION</scope>
</reference>
<evidence type="ECO:0000259" key="1">
    <source>
        <dbReference type="Pfam" id="PF05699"/>
    </source>
</evidence>
<organism evidence="2 3">
    <name type="scientific">Gouania willdenowi</name>
    <name type="common">Blunt-snouted clingfish</name>
    <name type="synonym">Lepadogaster willdenowi</name>
    <dbReference type="NCBI Taxonomy" id="441366"/>
    <lineage>
        <taxon>Eukaryota</taxon>
        <taxon>Metazoa</taxon>
        <taxon>Chordata</taxon>
        <taxon>Craniata</taxon>
        <taxon>Vertebrata</taxon>
        <taxon>Euteleostomi</taxon>
        <taxon>Actinopterygii</taxon>
        <taxon>Neopterygii</taxon>
        <taxon>Teleostei</taxon>
        <taxon>Neoteleostei</taxon>
        <taxon>Acanthomorphata</taxon>
        <taxon>Ovalentaria</taxon>
        <taxon>Blenniimorphae</taxon>
        <taxon>Blenniiformes</taxon>
        <taxon>Gobiesocoidei</taxon>
        <taxon>Gobiesocidae</taxon>
        <taxon>Gobiesocinae</taxon>
        <taxon>Gouania</taxon>
    </lineage>
</organism>
<reference evidence="2" key="1">
    <citation type="submission" date="2020-06" db="EMBL/GenBank/DDBJ databases">
        <authorList>
            <consortium name="Wellcome Sanger Institute Data Sharing"/>
        </authorList>
    </citation>
    <scope>NUCLEOTIDE SEQUENCE [LARGE SCALE GENOMIC DNA]</scope>
</reference>
<sequence>STVTDEKTAQRLKCSSIHLDESTDVSDCATLLVYVRCVWETEFVEDLLCCLNIPNGTKGEQIFSVLSNYVVTECGLSWANCKGITSDGAANMTGRNSESRRQLVKTSALNSRLFDQLCAGMGADHTHLLFHAEVRWLSKGRGLTRIYELRNEIHAFLLEKKSSLAEMFTEEWLFTVSYLADIFSSLNELCLKLQGQNDDVFQNWKHILTFQKSLKLWLAQFRSPKPSHYMFPTVLKHIEDNDVTDTQVKHLTGLIVAHLVALIDNFEHYFPKDRYDILHDKRWIQHPFDFESPESLLELGLTASEETELLQLSSGQTLKRRHESMTLSSFWVSISSEYPVLSKASILLLIPFTTTYKCEAGFSVLTKIKTKYRNRLNAAPDMRVALSSCTPNWDVILKNKQAHLSHYPGKLP</sequence>
<proteinExistence type="predicted"/>
<dbReference type="InterPro" id="IPR012337">
    <property type="entry name" value="RNaseH-like_sf"/>
</dbReference>
<dbReference type="PANTHER" id="PTHR45913">
    <property type="entry name" value="EPM2A-INTERACTING PROTEIN 1"/>
    <property type="match status" value="1"/>
</dbReference>
<dbReference type="Proteomes" id="UP000694680">
    <property type="component" value="Chromosome 20"/>
</dbReference>
<evidence type="ECO:0000313" key="2">
    <source>
        <dbReference type="Ensembl" id="ENSGWIP00000046917.1"/>
    </source>
</evidence>